<dbReference type="PROSITE" id="PS51462">
    <property type="entry name" value="NUDIX"/>
    <property type="match status" value="1"/>
</dbReference>
<feature type="domain" description="Nudix hydrolase" evidence="7">
    <location>
        <begin position="6"/>
        <end position="196"/>
    </location>
</feature>
<evidence type="ECO:0000259" key="7">
    <source>
        <dbReference type="PROSITE" id="PS51462"/>
    </source>
</evidence>
<dbReference type="Proteomes" id="UP001055804">
    <property type="component" value="Unassembled WGS sequence"/>
</dbReference>
<dbReference type="CDD" id="cd18870">
    <property type="entry name" value="NUDIX_AcylCoAdiphos_Nudt19"/>
    <property type="match status" value="1"/>
</dbReference>
<dbReference type="SUPFAM" id="SSF55811">
    <property type="entry name" value="Nudix"/>
    <property type="match status" value="1"/>
</dbReference>
<proteinExistence type="predicted"/>
<organism evidence="8 9">
    <name type="scientific">Futiania mangrovi</name>
    <dbReference type="NCBI Taxonomy" id="2959716"/>
    <lineage>
        <taxon>Bacteria</taxon>
        <taxon>Pseudomonadati</taxon>
        <taxon>Pseudomonadota</taxon>
        <taxon>Alphaproteobacteria</taxon>
        <taxon>Futianiales</taxon>
        <taxon>Futianiaceae</taxon>
        <taxon>Futiania</taxon>
    </lineage>
</organism>
<dbReference type="InterPro" id="IPR000086">
    <property type="entry name" value="NUDIX_hydrolase_dom"/>
</dbReference>
<evidence type="ECO:0000256" key="1">
    <source>
        <dbReference type="ARBA" id="ARBA00001936"/>
    </source>
</evidence>
<evidence type="ECO:0000256" key="2">
    <source>
        <dbReference type="ARBA" id="ARBA00001946"/>
    </source>
</evidence>
<evidence type="ECO:0000256" key="4">
    <source>
        <dbReference type="ARBA" id="ARBA00022801"/>
    </source>
</evidence>
<dbReference type="AlphaFoldDB" id="A0A9J6PCB7"/>
<keyword evidence="4 8" id="KW-0378">Hydrolase</keyword>
<evidence type="ECO:0000256" key="3">
    <source>
        <dbReference type="ARBA" id="ARBA00022723"/>
    </source>
</evidence>
<dbReference type="Gene3D" id="3.90.79.10">
    <property type="entry name" value="Nucleoside Triphosphate Pyrophosphohydrolase"/>
    <property type="match status" value="1"/>
</dbReference>
<dbReference type="Pfam" id="PF00293">
    <property type="entry name" value="NUDIX"/>
    <property type="match status" value="1"/>
</dbReference>
<evidence type="ECO:0000313" key="9">
    <source>
        <dbReference type="Proteomes" id="UP001055804"/>
    </source>
</evidence>
<evidence type="ECO:0000256" key="6">
    <source>
        <dbReference type="ARBA" id="ARBA00023211"/>
    </source>
</evidence>
<accession>A0A9J6PCB7</accession>
<keyword evidence="6" id="KW-0464">Manganese</keyword>
<dbReference type="GO" id="GO:0016818">
    <property type="term" value="F:hydrolase activity, acting on acid anhydrides, in phosphorus-containing anhydrides"/>
    <property type="evidence" value="ECO:0007669"/>
    <property type="project" value="InterPro"/>
</dbReference>
<reference evidence="8" key="1">
    <citation type="submission" date="2022-06" db="EMBL/GenBank/DDBJ databases">
        <title>Isolation and Genomics of Futiania mangrovii gen. nov., sp. nov., a Rare and Metabolically-versatile member in the Class Alphaproteobacteria.</title>
        <authorList>
            <person name="Liu L."/>
            <person name="Huang W.-C."/>
            <person name="Pan J."/>
            <person name="Li J."/>
            <person name="Huang Y."/>
            <person name="Du H."/>
            <person name="Liu Y."/>
            <person name="Li M."/>
        </authorList>
    </citation>
    <scope>NUCLEOTIDE SEQUENCE</scope>
    <source>
        <strain evidence="8">FT118</strain>
    </source>
</reference>
<sequence length="226" mass="25559">MTVIRPRHASTLIILRREGETTRVLMGERHGRHAFMPNVTVFPGGAVDPVDHRLSCAFDLPGDSVERLLDRPRGCTARGLALAAIRETFEETGLRIAHRTGRSLRSRNRDWAEFNEGGFEPAVDRLAFVARAITPPGPKRRYDTRFFATTIDAIAGDPDDFSRASGELGDLSWIDVDDVLSRDIRPVTQRGLRFALKWLNMPDPERPERPIPFTYMRNGKRVLDKV</sequence>
<name>A0A9J6PCB7_9PROT</name>
<dbReference type="RefSeq" id="WP_269331208.1">
    <property type="nucleotide sequence ID" value="NZ_JAMZFT010000001.1"/>
</dbReference>
<evidence type="ECO:0000256" key="5">
    <source>
        <dbReference type="ARBA" id="ARBA00022842"/>
    </source>
</evidence>
<dbReference type="InterPro" id="IPR039121">
    <property type="entry name" value="NUDT19"/>
</dbReference>
<comment type="cofactor">
    <cofactor evidence="2">
        <name>Mg(2+)</name>
        <dbReference type="ChEBI" id="CHEBI:18420"/>
    </cofactor>
</comment>
<keyword evidence="9" id="KW-1185">Reference proteome</keyword>
<dbReference type="InterPro" id="IPR015797">
    <property type="entry name" value="NUDIX_hydrolase-like_dom_sf"/>
</dbReference>
<dbReference type="EMBL" id="JAMZFT010000001">
    <property type="protein sequence ID" value="MCP1335259.1"/>
    <property type="molecule type" value="Genomic_DNA"/>
</dbReference>
<protein>
    <submittedName>
        <fullName evidence="8">NUDIX hydrolase</fullName>
    </submittedName>
</protein>
<keyword evidence="5" id="KW-0460">Magnesium</keyword>
<gene>
    <name evidence="8" type="ORF">NJQ99_02450</name>
</gene>
<dbReference type="GO" id="GO:0046872">
    <property type="term" value="F:metal ion binding"/>
    <property type="evidence" value="ECO:0007669"/>
    <property type="project" value="UniProtKB-KW"/>
</dbReference>
<dbReference type="PANTHER" id="PTHR12318">
    <property type="entry name" value="TESTOSTERONE-REGULATED PROTEIN RP2"/>
    <property type="match status" value="1"/>
</dbReference>
<comment type="caution">
    <text evidence="8">The sequence shown here is derived from an EMBL/GenBank/DDBJ whole genome shotgun (WGS) entry which is preliminary data.</text>
</comment>
<dbReference type="PANTHER" id="PTHR12318:SF0">
    <property type="entry name" value="ACYL-COENZYME A DIPHOSPHATASE NUDT19"/>
    <property type="match status" value="1"/>
</dbReference>
<comment type="cofactor">
    <cofactor evidence="1">
        <name>Mn(2+)</name>
        <dbReference type="ChEBI" id="CHEBI:29035"/>
    </cofactor>
</comment>
<evidence type="ECO:0000313" key="8">
    <source>
        <dbReference type="EMBL" id="MCP1335259.1"/>
    </source>
</evidence>
<keyword evidence="3" id="KW-0479">Metal-binding</keyword>